<name>A0A0J7Y4Y4_9SPHN</name>
<sequence length="330" mass="34870">MTIIAIRGSGIAATGCAHILAGAGFRVAIEERRRPSVPTIMLSDPALRLIRGVFDRPDLFADQPRVKRRLVAWGGAPVMLPHDAALASEEQVQAALPSIAAFEAGPIDFTIHAASPARLGDMHIFGERNAIAAKVTLRDPACIEEARIEAVATGWLYLVPAEPGFGWLLGVGGSVDGLLGKSALIAPVVDAIGATSTPFPAAPRLQLPLHGDDWLACGTGALGFDPICGDGTAQSVREAILAAAVVMAMADGGDRAALLTHYRSMLIAAMRRHLLLCARFYANGGQGGWWRAQHDALMEGHHICTGLLARLPEPRFLLDGFRLAPRQVAA</sequence>
<organism evidence="1 2">
    <name type="scientific">Sphingobium cupriresistens LL01</name>
    <dbReference type="NCBI Taxonomy" id="1420583"/>
    <lineage>
        <taxon>Bacteria</taxon>
        <taxon>Pseudomonadati</taxon>
        <taxon>Pseudomonadota</taxon>
        <taxon>Alphaproteobacteria</taxon>
        <taxon>Sphingomonadales</taxon>
        <taxon>Sphingomonadaceae</taxon>
        <taxon>Sphingobium</taxon>
    </lineage>
</organism>
<accession>A0A0J7Y4Y4</accession>
<dbReference type="STRING" id="1420583.V473_04240"/>
<evidence type="ECO:0000313" key="2">
    <source>
        <dbReference type="Proteomes" id="UP000052232"/>
    </source>
</evidence>
<dbReference type="PATRIC" id="fig|1420583.3.peg.855"/>
<dbReference type="Proteomes" id="UP000052232">
    <property type="component" value="Unassembled WGS sequence"/>
</dbReference>
<comment type="caution">
    <text evidence="1">The sequence shown here is derived from an EMBL/GenBank/DDBJ whole genome shotgun (WGS) entry which is preliminary data.</text>
</comment>
<dbReference type="InterPro" id="IPR036188">
    <property type="entry name" value="FAD/NAD-bd_sf"/>
</dbReference>
<dbReference type="SUPFAM" id="SSF51905">
    <property type="entry name" value="FAD/NAD(P)-binding domain"/>
    <property type="match status" value="1"/>
</dbReference>
<evidence type="ECO:0008006" key="3">
    <source>
        <dbReference type="Google" id="ProtNLM"/>
    </source>
</evidence>
<protein>
    <recommendedName>
        <fullName evidence="3">Dehydrogenase</fullName>
    </recommendedName>
</protein>
<keyword evidence="2" id="KW-1185">Reference proteome</keyword>
<gene>
    <name evidence="1" type="ORF">V473_04240</name>
</gene>
<dbReference type="AlphaFoldDB" id="A0A0J7Y4Y4"/>
<proteinExistence type="predicted"/>
<dbReference type="Gene3D" id="3.50.50.60">
    <property type="entry name" value="FAD/NAD(P)-binding domain"/>
    <property type="match status" value="1"/>
</dbReference>
<reference evidence="1 2" key="1">
    <citation type="journal article" date="2015" name="G3 (Bethesda)">
        <title>Insights into Ongoing Evolution of the Hexachlorocyclohexane Catabolic Pathway from Comparative Genomics of Ten Sphingomonadaceae Strains.</title>
        <authorList>
            <person name="Pearce S.L."/>
            <person name="Oakeshott J.G."/>
            <person name="Pandey G."/>
        </authorList>
    </citation>
    <scope>NUCLEOTIDE SEQUENCE [LARGE SCALE GENOMIC DNA]</scope>
    <source>
        <strain evidence="1 2">LL01</strain>
    </source>
</reference>
<evidence type="ECO:0000313" key="1">
    <source>
        <dbReference type="EMBL" id="KMS58722.1"/>
    </source>
</evidence>
<dbReference type="EMBL" id="JACT01000001">
    <property type="protein sequence ID" value="KMS58722.1"/>
    <property type="molecule type" value="Genomic_DNA"/>
</dbReference>
<dbReference type="RefSeq" id="WP_066600898.1">
    <property type="nucleotide sequence ID" value="NZ_KQ130434.1"/>
</dbReference>